<dbReference type="EMBL" id="AFBI03000086">
    <property type="protein sequence ID" value="EJW02153.1"/>
    <property type="molecule type" value="Genomic_DNA"/>
</dbReference>
<dbReference type="InParanoid" id="J8ZR42"/>
<reference evidence="2" key="2">
    <citation type="submission" date="2015-07" db="EMBL/GenBank/DDBJ databases">
        <title>Contrasting host-pathogen interactions and genome evolution in two generalist and specialist microsporidian pathogens of mosquitoes.</title>
        <authorList>
            <consortium name="The Broad Institute Genomics Platform"/>
            <consortium name="The Broad Institute Genome Sequencing Center for Infectious Disease"/>
            <person name="Cuomo C.A."/>
            <person name="Sanscrainte N.D."/>
            <person name="Goldberg J.M."/>
            <person name="Heiman D."/>
            <person name="Young S."/>
            <person name="Zeng Q."/>
            <person name="Becnel J.J."/>
            <person name="Birren B.W."/>
        </authorList>
    </citation>
    <scope>NUCLEOTIDE SEQUENCE [LARGE SCALE GENOMIC DNA]</scope>
    <source>
        <strain evidence="2">USNM 41457</strain>
    </source>
</reference>
<sequence length="104" mass="12554">MKENSKKILKNEKNYKNELIILTLILFNQPSFLVNSFYINFIVTNLLIQLHIYRTNLQTRSQVTFSILISNFFKKSIIDIIENQKKSIEFLRLEKQRKEPYKLK</sequence>
<evidence type="ECO:0000313" key="2">
    <source>
        <dbReference type="Proteomes" id="UP000003163"/>
    </source>
</evidence>
<reference evidence="1 2" key="1">
    <citation type="submission" date="2011-08" db="EMBL/GenBank/DDBJ databases">
        <authorList>
            <person name="Liu Z.J."/>
            <person name="Shi F.L."/>
            <person name="Lu J.Q."/>
            <person name="Li M."/>
            <person name="Wang Z.L."/>
        </authorList>
    </citation>
    <scope>NUCLEOTIDE SEQUENCE [LARGE SCALE GENOMIC DNA]</scope>
    <source>
        <strain evidence="1 2">USNM 41457</strain>
    </source>
</reference>
<organism evidence="1 2">
    <name type="scientific">Edhazardia aedis (strain USNM 41457)</name>
    <name type="common">Microsporidian parasite</name>
    <dbReference type="NCBI Taxonomy" id="1003232"/>
    <lineage>
        <taxon>Eukaryota</taxon>
        <taxon>Fungi</taxon>
        <taxon>Fungi incertae sedis</taxon>
        <taxon>Microsporidia</taxon>
        <taxon>Edhazardia</taxon>
    </lineage>
</organism>
<dbReference type="AlphaFoldDB" id="J8ZR42"/>
<name>J8ZR42_EDHAE</name>
<proteinExistence type="predicted"/>
<accession>J8ZR42</accession>
<gene>
    <name evidence="1" type="ORF">EDEG_03397</name>
</gene>
<protein>
    <submittedName>
        <fullName evidence="1">Uncharacterized protein</fullName>
    </submittedName>
</protein>
<dbReference type="VEuPathDB" id="MicrosporidiaDB:EDEG_03397"/>
<dbReference type="HOGENOM" id="CLU_2250116_0_0_1"/>
<comment type="caution">
    <text evidence="1">The sequence shown here is derived from an EMBL/GenBank/DDBJ whole genome shotgun (WGS) entry which is preliminary data.</text>
</comment>
<dbReference type="Proteomes" id="UP000003163">
    <property type="component" value="Unassembled WGS sequence"/>
</dbReference>
<evidence type="ECO:0000313" key="1">
    <source>
        <dbReference type="EMBL" id="EJW02153.1"/>
    </source>
</evidence>
<keyword evidence="2" id="KW-1185">Reference proteome</keyword>